<dbReference type="EMBL" id="CM009753">
    <property type="protein sequence ID" value="PUZ57461.1"/>
    <property type="molecule type" value="Genomic_DNA"/>
</dbReference>
<reference evidence="1 2" key="1">
    <citation type="submission" date="2018-04" db="EMBL/GenBank/DDBJ databases">
        <title>WGS assembly of Panicum hallii var. hallii HAL2.</title>
        <authorList>
            <person name="Lovell J."/>
            <person name="Jenkins J."/>
            <person name="Lowry D."/>
            <person name="Mamidi S."/>
            <person name="Sreedasyam A."/>
            <person name="Weng X."/>
            <person name="Barry K."/>
            <person name="Bonette J."/>
            <person name="Campitelli B."/>
            <person name="Daum C."/>
            <person name="Gordon S."/>
            <person name="Gould B."/>
            <person name="Lipzen A."/>
            <person name="MacQueen A."/>
            <person name="Palacio-Mejia J."/>
            <person name="Plott C."/>
            <person name="Shakirov E."/>
            <person name="Shu S."/>
            <person name="Yoshinaga Y."/>
            <person name="Zane M."/>
            <person name="Rokhsar D."/>
            <person name="Grimwood J."/>
            <person name="Schmutz J."/>
            <person name="Juenger T."/>
        </authorList>
    </citation>
    <scope>NUCLEOTIDE SEQUENCE [LARGE SCALE GENOMIC DNA]</scope>
    <source>
        <strain evidence="2">cv. HAL2</strain>
    </source>
</reference>
<organism evidence="1 2">
    <name type="scientific">Panicum hallii var. hallii</name>
    <dbReference type="NCBI Taxonomy" id="1504633"/>
    <lineage>
        <taxon>Eukaryota</taxon>
        <taxon>Viridiplantae</taxon>
        <taxon>Streptophyta</taxon>
        <taxon>Embryophyta</taxon>
        <taxon>Tracheophyta</taxon>
        <taxon>Spermatophyta</taxon>
        <taxon>Magnoliopsida</taxon>
        <taxon>Liliopsida</taxon>
        <taxon>Poales</taxon>
        <taxon>Poaceae</taxon>
        <taxon>PACMAD clade</taxon>
        <taxon>Panicoideae</taxon>
        <taxon>Panicodae</taxon>
        <taxon>Paniceae</taxon>
        <taxon>Panicinae</taxon>
        <taxon>Panicum</taxon>
        <taxon>Panicum sect. Panicum</taxon>
    </lineage>
</organism>
<name>A0A2T7DPH7_9POAL</name>
<dbReference type="Proteomes" id="UP000244336">
    <property type="component" value="Chromosome 5"/>
</dbReference>
<dbReference type="OrthoDB" id="659558at2759"/>
<gene>
    <name evidence="1" type="ORF">GQ55_5G432700</name>
</gene>
<evidence type="ECO:0000313" key="1">
    <source>
        <dbReference type="EMBL" id="PUZ57461.1"/>
    </source>
</evidence>
<sequence length="191" mass="22033">MMQVKAPLQQLLKQLVHLRAQLARLLDEDAEIELGNPAARLEHFQSAEMQDMMARWVQDLERARAAATATRRRLILAVHHATILAVLDMVHAEPPVHDSQWEVREKRTDVAIQQLMRSLGTEMEPKQFVLFSLARSRRDLVECEGEVTRQELRLRVLRSIQDVMLAVASLRDVEQDLLDHMLHVGSRHMSK</sequence>
<evidence type="ECO:0000313" key="2">
    <source>
        <dbReference type="Proteomes" id="UP000244336"/>
    </source>
</evidence>
<dbReference type="Gramene" id="PUZ57461">
    <property type="protein sequence ID" value="PUZ57461"/>
    <property type="gene ID" value="GQ55_5G432700"/>
</dbReference>
<keyword evidence="2" id="KW-1185">Reference proteome</keyword>
<dbReference type="AlphaFoldDB" id="A0A2T7DPH7"/>
<protein>
    <submittedName>
        <fullName evidence="1">Uncharacterized protein</fullName>
    </submittedName>
</protein>
<proteinExistence type="predicted"/>
<accession>A0A2T7DPH7</accession>
<dbReference type="STRING" id="1504633.A0A2T7DPH7"/>